<evidence type="ECO:0000313" key="2">
    <source>
        <dbReference type="EMBL" id="KAK7059887.1"/>
    </source>
</evidence>
<dbReference type="Pfam" id="PF18759">
    <property type="entry name" value="Plavaka"/>
    <property type="match status" value="1"/>
</dbReference>
<sequence>MKYSHRRSIMHPEDNHSAPEEEDFTEENVDKNTDLVNQPVHQEPEIKRVFHPNSKRPPIFQSFRDYAQVTRPPLPNDAEPWQPFRSRLDFEVAEFCELNMLNGEATATLLRLIRRCISAPGEFTLETRRELNELWELASHKCTAFKKGSITVQYTKTEQKTLDTYIRPLWDWTLRIVQDAPLSSCLVWDAEKAYKFNGDSYTRFYHEPWTAEAFWAAQSGLPDHPAAKPLCYIVYADKAKLSSFGTQKAYSVVARLANVVVDIRNSTRFGGGQVVGHQPIVPDDPQMRDKTSFTQFKNIVWHEAMYQLLESIVEVSKVGFWMRCGDNVDRWLWPRVLILAADYEEASVMALIRGSGGLYPCPICFVPWNEQSNLSEKHPLRCADDTARIIEEARQMPTAKDKEEHLKQNGLRDVDNSFSKVRGTDSHKALSYDPLHADHNGMFDDHISPQIKERVEDLGRPAVVKIDNGMAAFPRWRNLNHFETVMNTSFNDGSKQEDIAKQMLFVAYRVLVDEAGLLLLQALRSYLAFCTSFAAEVHTDETISEGHREVEIFDTVMKKYIAACKDTPYEDKNWNFPKFHARQHAFDDIKSKGGRAKLWAIRDTYHQLTNFKDVTPQIVKHDHRRAVATFVREQIDAIDAELKEQEDPDDVEPTVLSNVDIGSKLKNLSFSALEQQMTNDNAFERFRIKFGDFISTFLPAFGYGLPGGKRLKFDGKDMIEPFQFLKVHYESLSSWRPATDFLRCNPKFNGQPRYDCVLVNTQDKPFFARLLYMFSCKVEGKSHPFALVLPLDAPTRVKRVDKLLRFHRVRAKARKESEFISVHSIIRGCVLVQDIEEPEEFVVFDVVDPDMSRRMKVLFPKDYQP</sequence>
<dbReference type="AlphaFoldDB" id="A0AAW0E6Q4"/>
<dbReference type="EMBL" id="JAWWNJ010000003">
    <property type="protein sequence ID" value="KAK7059887.1"/>
    <property type="molecule type" value="Genomic_DNA"/>
</dbReference>
<accession>A0AAW0E6Q4</accession>
<evidence type="ECO:0000313" key="3">
    <source>
        <dbReference type="Proteomes" id="UP001362999"/>
    </source>
</evidence>
<reference evidence="2 3" key="1">
    <citation type="journal article" date="2024" name="J Genomics">
        <title>Draft genome sequencing and assembly of Favolaschia claudopus CIRM-BRFM 2984 isolated from oak limbs.</title>
        <authorList>
            <person name="Navarro D."/>
            <person name="Drula E."/>
            <person name="Chaduli D."/>
            <person name="Cazenave R."/>
            <person name="Ahrendt S."/>
            <person name="Wang J."/>
            <person name="Lipzen A."/>
            <person name="Daum C."/>
            <person name="Barry K."/>
            <person name="Grigoriev I.V."/>
            <person name="Favel A."/>
            <person name="Rosso M.N."/>
            <person name="Martin F."/>
        </authorList>
    </citation>
    <scope>NUCLEOTIDE SEQUENCE [LARGE SCALE GENOMIC DNA]</scope>
    <source>
        <strain evidence="2 3">CIRM-BRFM 2984</strain>
    </source>
</reference>
<feature type="compositionally biased region" description="Basic and acidic residues" evidence="1">
    <location>
        <begin position="10"/>
        <end position="19"/>
    </location>
</feature>
<comment type="caution">
    <text evidence="2">The sequence shown here is derived from an EMBL/GenBank/DDBJ whole genome shotgun (WGS) entry which is preliminary data.</text>
</comment>
<name>A0AAW0E6Q4_9AGAR</name>
<gene>
    <name evidence="2" type="ORF">R3P38DRAFT_3523832</name>
</gene>
<proteinExistence type="predicted"/>
<organism evidence="2 3">
    <name type="scientific">Favolaschia claudopus</name>
    <dbReference type="NCBI Taxonomy" id="2862362"/>
    <lineage>
        <taxon>Eukaryota</taxon>
        <taxon>Fungi</taxon>
        <taxon>Dikarya</taxon>
        <taxon>Basidiomycota</taxon>
        <taxon>Agaricomycotina</taxon>
        <taxon>Agaricomycetes</taxon>
        <taxon>Agaricomycetidae</taxon>
        <taxon>Agaricales</taxon>
        <taxon>Marasmiineae</taxon>
        <taxon>Mycenaceae</taxon>
        <taxon>Favolaschia</taxon>
    </lineage>
</organism>
<feature type="region of interest" description="Disordered" evidence="1">
    <location>
        <begin position="1"/>
        <end position="32"/>
    </location>
</feature>
<evidence type="ECO:0000256" key="1">
    <source>
        <dbReference type="SAM" id="MobiDB-lite"/>
    </source>
</evidence>
<dbReference type="Proteomes" id="UP001362999">
    <property type="component" value="Unassembled WGS sequence"/>
</dbReference>
<keyword evidence="3" id="KW-1185">Reference proteome</keyword>
<dbReference type="InterPro" id="IPR041078">
    <property type="entry name" value="Plavaka"/>
</dbReference>
<protein>
    <submittedName>
        <fullName evidence="2">Uncharacterized protein</fullName>
    </submittedName>
</protein>